<name>A0AB40BRS6_DIOCR</name>
<dbReference type="InterPro" id="IPR054722">
    <property type="entry name" value="PolX-like_BBD"/>
</dbReference>
<dbReference type="GO" id="GO:0008270">
    <property type="term" value="F:zinc ion binding"/>
    <property type="evidence" value="ECO:0007669"/>
    <property type="project" value="InterPro"/>
</dbReference>
<protein>
    <submittedName>
        <fullName evidence="4">Uncharacterized protein LOC120265117</fullName>
    </submittedName>
</protein>
<organism evidence="3 4">
    <name type="scientific">Dioscorea cayennensis subsp. rotundata</name>
    <name type="common">White Guinea yam</name>
    <name type="synonym">Dioscorea rotundata</name>
    <dbReference type="NCBI Taxonomy" id="55577"/>
    <lineage>
        <taxon>Eukaryota</taxon>
        <taxon>Viridiplantae</taxon>
        <taxon>Streptophyta</taxon>
        <taxon>Embryophyta</taxon>
        <taxon>Tracheophyta</taxon>
        <taxon>Spermatophyta</taxon>
        <taxon>Magnoliopsida</taxon>
        <taxon>Liliopsida</taxon>
        <taxon>Dioscoreales</taxon>
        <taxon>Dioscoreaceae</taxon>
        <taxon>Dioscorea</taxon>
    </lineage>
</organism>
<evidence type="ECO:0000259" key="2">
    <source>
        <dbReference type="Pfam" id="PF22936"/>
    </source>
</evidence>
<keyword evidence="3" id="KW-1185">Reference proteome</keyword>
<evidence type="ECO:0000313" key="3">
    <source>
        <dbReference type="Proteomes" id="UP001515500"/>
    </source>
</evidence>
<gene>
    <name evidence="4" type="primary">LOC120265117</name>
</gene>
<dbReference type="AlphaFoldDB" id="A0AB40BRS6"/>
<dbReference type="GeneID" id="120265117"/>
<evidence type="ECO:0000256" key="1">
    <source>
        <dbReference type="SAM" id="MobiDB-lite"/>
    </source>
</evidence>
<accession>A0AB40BRS6</accession>
<feature type="region of interest" description="Disordered" evidence="1">
    <location>
        <begin position="1"/>
        <end position="33"/>
    </location>
</feature>
<reference evidence="4" key="1">
    <citation type="submission" date="2025-08" db="UniProtKB">
        <authorList>
            <consortium name="RefSeq"/>
        </authorList>
    </citation>
    <scope>IDENTIFICATION</scope>
</reference>
<dbReference type="InterPro" id="IPR036875">
    <property type="entry name" value="Znf_CCHC_sf"/>
</dbReference>
<feature type="compositionally biased region" description="Acidic residues" evidence="1">
    <location>
        <begin position="1"/>
        <end position="19"/>
    </location>
</feature>
<dbReference type="Proteomes" id="UP001515500">
    <property type="component" value="Chromosome 7"/>
</dbReference>
<dbReference type="GO" id="GO:0003676">
    <property type="term" value="F:nucleic acid binding"/>
    <property type="evidence" value="ECO:0007669"/>
    <property type="project" value="InterPro"/>
</dbReference>
<sequence>MAAVEVEDEAEGFTEEEAMVVDGTQDQPRVTEGDKQHKGIQCFGCKRYGHIKSQCHYKNMEANLAEDTKDNKEADEGLLFMASSEDLSEGGGDGKILQVSGIGSIALRSGCGRTNTLTNVQYVPHLTHNLLSVGQLMSTGYSVEFAEANDVGAANAAQSGEELSEI</sequence>
<evidence type="ECO:0000313" key="4">
    <source>
        <dbReference type="RefSeq" id="XP_039128958.1"/>
    </source>
</evidence>
<feature type="domain" description="Retrovirus-related Pol polyprotein from transposon TNT 1-94-like beta-barrel" evidence="2">
    <location>
        <begin position="92"/>
        <end position="141"/>
    </location>
</feature>
<dbReference type="Pfam" id="PF22936">
    <property type="entry name" value="Pol_BBD"/>
    <property type="match status" value="1"/>
</dbReference>
<dbReference type="SUPFAM" id="SSF57756">
    <property type="entry name" value="Retrovirus zinc finger-like domains"/>
    <property type="match status" value="1"/>
</dbReference>
<proteinExistence type="predicted"/>
<dbReference type="RefSeq" id="XP_039128958.1">
    <property type="nucleotide sequence ID" value="XM_039273024.1"/>
</dbReference>